<dbReference type="AlphaFoldDB" id="A0A5N7AKY9"/>
<dbReference type="PROSITE" id="PS50927">
    <property type="entry name" value="BULB_LECTIN"/>
    <property type="match status" value="1"/>
</dbReference>
<feature type="domain" description="Bulb-type lectin" evidence="1">
    <location>
        <begin position="2"/>
        <end position="126"/>
    </location>
</feature>
<name>A0A5N7AKY9_9EURO</name>
<gene>
    <name evidence="2" type="ORF">BDV27DRAFT_152079</name>
</gene>
<dbReference type="SUPFAM" id="SSF51110">
    <property type="entry name" value="alpha-D-mannose-specific plant lectins"/>
    <property type="match status" value="1"/>
</dbReference>
<dbReference type="Gene3D" id="2.90.10.10">
    <property type="entry name" value="Bulb-type lectin domain"/>
    <property type="match status" value="2"/>
</dbReference>
<accession>A0A5N7AKY9</accession>
<protein>
    <submittedName>
        <fullName evidence="2">Bulb-type lectin domain-containing protein</fullName>
    </submittedName>
</protein>
<dbReference type="RefSeq" id="XP_031933566.1">
    <property type="nucleotide sequence ID" value="XM_032071484.1"/>
</dbReference>
<dbReference type="EMBL" id="ML737565">
    <property type="protein sequence ID" value="KAE8370485.1"/>
    <property type="molecule type" value="Genomic_DNA"/>
</dbReference>
<dbReference type="InterPro" id="IPR036426">
    <property type="entry name" value="Bulb-type_lectin_dom_sf"/>
</dbReference>
<dbReference type="OrthoDB" id="1884773at2759"/>
<dbReference type="GeneID" id="43655930"/>
<organism evidence="2 3">
    <name type="scientific">Aspergillus caelatus</name>
    <dbReference type="NCBI Taxonomy" id="61420"/>
    <lineage>
        <taxon>Eukaryota</taxon>
        <taxon>Fungi</taxon>
        <taxon>Dikarya</taxon>
        <taxon>Ascomycota</taxon>
        <taxon>Pezizomycotina</taxon>
        <taxon>Eurotiomycetes</taxon>
        <taxon>Eurotiomycetidae</taxon>
        <taxon>Eurotiales</taxon>
        <taxon>Aspergillaceae</taxon>
        <taxon>Aspergillus</taxon>
        <taxon>Aspergillus subgen. Circumdati</taxon>
    </lineage>
</organism>
<keyword evidence="3" id="KW-1185">Reference proteome</keyword>
<dbReference type="SMART" id="SM00108">
    <property type="entry name" value="B_lectin"/>
    <property type="match status" value="1"/>
</dbReference>
<evidence type="ECO:0000313" key="3">
    <source>
        <dbReference type="Proteomes" id="UP000326268"/>
    </source>
</evidence>
<proteinExistence type="predicted"/>
<dbReference type="GO" id="GO:0030246">
    <property type="term" value="F:carbohydrate binding"/>
    <property type="evidence" value="ECO:0007669"/>
    <property type="project" value="UniProtKB-KW"/>
</dbReference>
<reference evidence="2 3" key="1">
    <citation type="submission" date="2019-04" db="EMBL/GenBank/DDBJ databases">
        <title>Friends and foes A comparative genomics studyof 23 Aspergillus species from section Flavi.</title>
        <authorList>
            <consortium name="DOE Joint Genome Institute"/>
            <person name="Kjaerbolling I."/>
            <person name="Vesth T."/>
            <person name="Frisvad J.C."/>
            <person name="Nybo J.L."/>
            <person name="Theobald S."/>
            <person name="Kildgaard S."/>
            <person name="Isbrandt T."/>
            <person name="Kuo A."/>
            <person name="Sato A."/>
            <person name="Lyhne E.K."/>
            <person name="Kogle M.E."/>
            <person name="Wiebenga A."/>
            <person name="Kun R.S."/>
            <person name="Lubbers R.J."/>
            <person name="Makela M.R."/>
            <person name="Barry K."/>
            <person name="Chovatia M."/>
            <person name="Clum A."/>
            <person name="Daum C."/>
            <person name="Haridas S."/>
            <person name="He G."/>
            <person name="LaButti K."/>
            <person name="Lipzen A."/>
            <person name="Mondo S."/>
            <person name="Riley R."/>
            <person name="Salamov A."/>
            <person name="Simmons B.A."/>
            <person name="Magnuson J.K."/>
            <person name="Henrissat B."/>
            <person name="Mortensen U.H."/>
            <person name="Larsen T.O."/>
            <person name="Devries R.P."/>
            <person name="Grigoriev I.V."/>
            <person name="Machida M."/>
            <person name="Baker S.E."/>
            <person name="Andersen M.R."/>
        </authorList>
    </citation>
    <scope>NUCLEOTIDE SEQUENCE [LARGE SCALE GENOMIC DNA]</scope>
    <source>
        <strain evidence="2 3">CBS 763.97</strain>
    </source>
</reference>
<dbReference type="Proteomes" id="UP000326268">
    <property type="component" value="Unassembled WGS sequence"/>
</dbReference>
<evidence type="ECO:0000313" key="2">
    <source>
        <dbReference type="EMBL" id="KAE8370485.1"/>
    </source>
</evidence>
<dbReference type="InterPro" id="IPR001480">
    <property type="entry name" value="Bulb-type_lectin_dom"/>
</dbReference>
<evidence type="ECO:0000259" key="1">
    <source>
        <dbReference type="PROSITE" id="PS50927"/>
    </source>
</evidence>
<sequence length="128" mass="14546">MPDTLPNGEWLEVGESLWSENGEFEFRMQDDGKIAVYQGGDPDNGDDGRCIWQNTAEQRYDIKGIRMQEDGNFCMYTHDGEEPEHCAWHSDTAGDVGDDTVYCIMQNDGNVVLYKDNDEPIWATNTGR</sequence>
<keyword evidence="2" id="KW-0430">Lectin</keyword>